<evidence type="ECO:0000256" key="2">
    <source>
        <dbReference type="ARBA" id="ARBA00022692"/>
    </source>
</evidence>
<dbReference type="PANTHER" id="PTHR10846:SF8">
    <property type="entry name" value="INNER MEMBRANE PROTEIN YRBG"/>
    <property type="match status" value="1"/>
</dbReference>
<reference evidence="7 8" key="1">
    <citation type="journal article" date="2011" name="J. Bacteriol.">
        <title>Complete genome sequence of Haloarcula hispanica, a model haloarchaeon for studying genetics, metabolism, and virus-host interaction.</title>
        <authorList>
            <person name="Liu H."/>
            <person name="Wu Z."/>
            <person name="Li M."/>
            <person name="Zhang F."/>
            <person name="Zheng H."/>
            <person name="Han J."/>
            <person name="Liu J."/>
            <person name="Zhou J."/>
            <person name="Wang S."/>
            <person name="Xiang H."/>
        </authorList>
    </citation>
    <scope>NUCLEOTIDE SEQUENCE [LARGE SCALE GENOMIC DNA]</scope>
    <source>
        <strain evidence="8">ATCC 33960 / DSM 4426 / JCM 8911 / NBRC 102182 / NCIMB 2187 / VKM B-1755</strain>
    </source>
</reference>
<dbReference type="STRING" id="634497.HAH_0518"/>
<feature type="transmembrane region" description="Helical" evidence="5">
    <location>
        <begin position="167"/>
        <end position="189"/>
    </location>
</feature>
<dbReference type="EMBL" id="CP002921">
    <property type="protein sequence ID" value="AEM56143.1"/>
    <property type="molecule type" value="Genomic_DNA"/>
</dbReference>
<dbReference type="Gene3D" id="1.20.1420.30">
    <property type="entry name" value="NCX, central ion-binding region"/>
    <property type="match status" value="1"/>
</dbReference>
<organism evidence="7 8">
    <name type="scientific">Haloarcula hispanica (strain ATCC 33960 / DSM 4426 / JCM 8911 / NBRC 102182 / NCIMB 2187 / VKM B-1755)</name>
    <dbReference type="NCBI Taxonomy" id="634497"/>
    <lineage>
        <taxon>Archaea</taxon>
        <taxon>Methanobacteriati</taxon>
        <taxon>Methanobacteriota</taxon>
        <taxon>Stenosarchaea group</taxon>
        <taxon>Halobacteria</taxon>
        <taxon>Halobacteriales</taxon>
        <taxon>Haloarculaceae</taxon>
        <taxon>Haloarcula</taxon>
    </lineage>
</organism>
<feature type="domain" description="Sodium/calcium exchanger membrane region" evidence="6">
    <location>
        <begin position="213"/>
        <end position="354"/>
    </location>
</feature>
<dbReference type="KEGG" id="hhi:HAH_0518"/>
<dbReference type="AlphaFoldDB" id="G0HTT3"/>
<evidence type="ECO:0000256" key="1">
    <source>
        <dbReference type="ARBA" id="ARBA00004141"/>
    </source>
</evidence>
<dbReference type="GO" id="GO:0005262">
    <property type="term" value="F:calcium channel activity"/>
    <property type="evidence" value="ECO:0007669"/>
    <property type="project" value="TreeGrafter"/>
</dbReference>
<dbReference type="InterPro" id="IPR004481">
    <property type="entry name" value="K/Na/Ca-exchanger"/>
</dbReference>
<dbReference type="Proteomes" id="UP000005629">
    <property type="component" value="Chromosome I"/>
</dbReference>
<feature type="transmembrane region" description="Helical" evidence="5">
    <location>
        <begin position="70"/>
        <end position="95"/>
    </location>
</feature>
<evidence type="ECO:0000259" key="6">
    <source>
        <dbReference type="Pfam" id="PF01699"/>
    </source>
</evidence>
<evidence type="ECO:0000313" key="8">
    <source>
        <dbReference type="Proteomes" id="UP000005629"/>
    </source>
</evidence>
<sequence>MFAVAKFVTDSITRARKATFSVGLSTDLLMATSLLVEAAIIVAATAAIWKGSDWLESASERLATYYGLPEVVQGAIIVAVGSSFPEVAAVVLSALDGSMSLGVGAIVGSAIFNILIIPAVAGIATDDELESSRTLVYKEAQFYMLAVSVLLITMALAVIYYPGEATLTGVITRPLAAIPLALYGLYVFIQYQDTADHDPGEDWTAGISVGRQWLFLLLGLAVILVAVESLVHSVKVIGRAAGVQEFLLGVTILAAATSLPDTLVSVRAARDDRGVTSLANVLGSNTFDLLVAIPLGVFIAGAWTVDFAMAVPMFGVLTGATILLFTALRTDLVLSEPESYALLVAYAAFVAWIVVETAGWVDGVLPT</sequence>
<feature type="transmembrane region" description="Helical" evidence="5">
    <location>
        <begin position="213"/>
        <end position="234"/>
    </location>
</feature>
<evidence type="ECO:0000313" key="7">
    <source>
        <dbReference type="EMBL" id="AEM56143.1"/>
    </source>
</evidence>
<comment type="subcellular location">
    <subcellularLocation>
        <location evidence="1">Membrane</location>
        <topology evidence="1">Multi-pass membrane protein</topology>
    </subcellularLocation>
</comment>
<name>G0HTT3_HALHT</name>
<feature type="transmembrane region" description="Helical" evidence="5">
    <location>
        <begin position="142"/>
        <end position="161"/>
    </location>
</feature>
<dbReference type="PANTHER" id="PTHR10846">
    <property type="entry name" value="SODIUM/POTASSIUM/CALCIUM EXCHANGER"/>
    <property type="match status" value="1"/>
</dbReference>
<dbReference type="Pfam" id="PF01699">
    <property type="entry name" value="Na_Ca_ex"/>
    <property type="match status" value="2"/>
</dbReference>
<keyword evidence="2 5" id="KW-0812">Transmembrane</keyword>
<dbReference type="InterPro" id="IPR044880">
    <property type="entry name" value="NCX_ion-bd_dom_sf"/>
</dbReference>
<keyword evidence="3 5" id="KW-1133">Transmembrane helix</keyword>
<gene>
    <name evidence="7" type="primary">cacA1</name>
    <name evidence="7" type="ordered locus">HAH_0518</name>
</gene>
<feature type="transmembrane region" description="Helical" evidence="5">
    <location>
        <begin position="307"/>
        <end position="328"/>
    </location>
</feature>
<feature type="transmembrane region" description="Helical" evidence="5">
    <location>
        <begin position="28"/>
        <end position="49"/>
    </location>
</feature>
<keyword evidence="4 5" id="KW-0472">Membrane</keyword>
<proteinExistence type="predicted"/>
<feature type="transmembrane region" description="Helical" evidence="5">
    <location>
        <begin position="278"/>
        <end position="301"/>
    </location>
</feature>
<evidence type="ECO:0000256" key="4">
    <source>
        <dbReference type="ARBA" id="ARBA00023136"/>
    </source>
</evidence>
<dbReference type="GO" id="GO:0008273">
    <property type="term" value="F:calcium, potassium:sodium antiporter activity"/>
    <property type="evidence" value="ECO:0007669"/>
    <property type="project" value="TreeGrafter"/>
</dbReference>
<evidence type="ECO:0000256" key="5">
    <source>
        <dbReference type="SAM" id="Phobius"/>
    </source>
</evidence>
<dbReference type="InterPro" id="IPR004837">
    <property type="entry name" value="NaCa_Exmemb"/>
</dbReference>
<feature type="domain" description="Sodium/calcium exchanger membrane region" evidence="6">
    <location>
        <begin position="38"/>
        <end position="191"/>
    </location>
</feature>
<dbReference type="eggNOG" id="arCOG02881">
    <property type="taxonomic scope" value="Archaea"/>
</dbReference>
<dbReference type="GO" id="GO:0006874">
    <property type="term" value="P:intracellular calcium ion homeostasis"/>
    <property type="evidence" value="ECO:0007669"/>
    <property type="project" value="TreeGrafter"/>
</dbReference>
<dbReference type="HOGENOM" id="CLU_007948_0_0_2"/>
<dbReference type="GO" id="GO:0005886">
    <property type="term" value="C:plasma membrane"/>
    <property type="evidence" value="ECO:0007669"/>
    <property type="project" value="TreeGrafter"/>
</dbReference>
<evidence type="ECO:0000256" key="3">
    <source>
        <dbReference type="ARBA" id="ARBA00022989"/>
    </source>
</evidence>
<feature type="transmembrane region" description="Helical" evidence="5">
    <location>
        <begin position="101"/>
        <end position="121"/>
    </location>
</feature>
<feature type="transmembrane region" description="Helical" evidence="5">
    <location>
        <begin position="340"/>
        <end position="361"/>
    </location>
</feature>
<accession>G0HTT3</accession>
<protein>
    <submittedName>
        <fullName evidence="7">Na+/Ca2+-exchanging protein</fullName>
    </submittedName>
</protein>